<dbReference type="PANTHER" id="PTHR12110">
    <property type="entry name" value="HYDROXYPYRUVATE ISOMERASE"/>
    <property type="match status" value="1"/>
</dbReference>
<sequence length="283" mass="31557">MTKIVGLTLPYHDQPFERALEGLAAAGYRFAAFGTAHVGAPVPDEEDPAEPARLRALFRSFGLKPEVLFAHSQFHPDLPAERAVRMLEFASELEIPEVNTLGFWGYRTFPDIPLTPDEYETLNDRFIARYQSIARDAERLGVRVTLKPHTGNTATGPILLDTLRRIGSPFVKACYDPGNVGYYEGVDPETDLPSVASEVVSFVAKEQGRRGLRSYDFSVPGEGDYDFPGMFGLLRKSGFDGPVIVEKLDRDGKPIPPEETDRRAERARRNLERLLIEAGFTVE</sequence>
<keyword evidence="3" id="KW-1185">Reference proteome</keyword>
<dbReference type="SUPFAM" id="SSF51658">
    <property type="entry name" value="Xylose isomerase-like"/>
    <property type="match status" value="1"/>
</dbReference>
<dbReference type="PANTHER" id="PTHR12110:SF41">
    <property type="entry name" value="INOSOSE DEHYDRATASE"/>
    <property type="match status" value="1"/>
</dbReference>
<reference evidence="2 3" key="1">
    <citation type="submission" date="2019-05" db="EMBL/GenBank/DDBJ databases">
        <authorList>
            <person name="Narsing Rao M.P."/>
            <person name="Li W.J."/>
        </authorList>
    </citation>
    <scope>NUCLEOTIDE SEQUENCE [LARGE SCALE GENOMIC DNA]</scope>
    <source>
        <strain evidence="2 3">SYSU_K30003</strain>
    </source>
</reference>
<evidence type="ECO:0000259" key="1">
    <source>
        <dbReference type="Pfam" id="PF01261"/>
    </source>
</evidence>
<keyword evidence="2" id="KW-0413">Isomerase</keyword>
<dbReference type="GO" id="GO:0016853">
    <property type="term" value="F:isomerase activity"/>
    <property type="evidence" value="ECO:0007669"/>
    <property type="project" value="UniProtKB-KW"/>
</dbReference>
<protein>
    <submittedName>
        <fullName evidence="2">Sugar phosphate isomerase/epimerase</fullName>
    </submittedName>
</protein>
<gene>
    <name evidence="2" type="ORF">FE782_10650</name>
</gene>
<comment type="caution">
    <text evidence="2">The sequence shown here is derived from an EMBL/GenBank/DDBJ whole genome shotgun (WGS) entry which is preliminary data.</text>
</comment>
<dbReference type="InterPro" id="IPR013022">
    <property type="entry name" value="Xyl_isomerase-like_TIM-brl"/>
</dbReference>
<evidence type="ECO:0000313" key="3">
    <source>
        <dbReference type="Proteomes" id="UP000309676"/>
    </source>
</evidence>
<dbReference type="AlphaFoldDB" id="A0A5R9GGA4"/>
<proteinExistence type="predicted"/>
<dbReference type="RefSeq" id="WP_138194074.1">
    <property type="nucleotide sequence ID" value="NZ_VCIW01000005.1"/>
</dbReference>
<evidence type="ECO:0000313" key="2">
    <source>
        <dbReference type="EMBL" id="TLS52418.1"/>
    </source>
</evidence>
<dbReference type="InterPro" id="IPR036237">
    <property type="entry name" value="Xyl_isomerase-like_sf"/>
</dbReference>
<dbReference type="EMBL" id="VCIW01000005">
    <property type="protein sequence ID" value="TLS52418.1"/>
    <property type="molecule type" value="Genomic_DNA"/>
</dbReference>
<feature type="domain" description="Xylose isomerase-like TIM barrel" evidence="1">
    <location>
        <begin position="23"/>
        <end position="259"/>
    </location>
</feature>
<accession>A0A5R9GGA4</accession>
<dbReference type="OrthoDB" id="9814946at2"/>
<dbReference type="Proteomes" id="UP000309676">
    <property type="component" value="Unassembled WGS sequence"/>
</dbReference>
<dbReference type="Gene3D" id="3.20.20.150">
    <property type="entry name" value="Divalent-metal-dependent TIM barrel enzymes"/>
    <property type="match status" value="1"/>
</dbReference>
<dbReference type="Pfam" id="PF01261">
    <property type="entry name" value="AP_endonuc_2"/>
    <property type="match status" value="1"/>
</dbReference>
<dbReference type="InterPro" id="IPR050312">
    <property type="entry name" value="IolE/XylAMocC-like"/>
</dbReference>
<name>A0A5R9GGA4_9BACL</name>
<organism evidence="2 3">
    <name type="scientific">Paenibacillus antri</name>
    <dbReference type="NCBI Taxonomy" id="2582848"/>
    <lineage>
        <taxon>Bacteria</taxon>
        <taxon>Bacillati</taxon>
        <taxon>Bacillota</taxon>
        <taxon>Bacilli</taxon>
        <taxon>Bacillales</taxon>
        <taxon>Paenibacillaceae</taxon>
        <taxon>Paenibacillus</taxon>
    </lineage>
</organism>